<dbReference type="AlphaFoldDB" id="A0A2K8KNG0"/>
<dbReference type="Gene3D" id="1.25.40.10">
    <property type="entry name" value="Tetratricopeptide repeat domain"/>
    <property type="match status" value="1"/>
</dbReference>
<gene>
    <name evidence="1" type="ORF">REIFOR_01204</name>
</gene>
<dbReference type="SUPFAM" id="SSF48452">
    <property type="entry name" value="TPR-like"/>
    <property type="match status" value="1"/>
</dbReference>
<dbReference type="Proteomes" id="UP000229757">
    <property type="component" value="Chromosome"/>
</dbReference>
<name>A0A2K8KNG0_9GAMM</name>
<evidence type="ECO:0000313" key="2">
    <source>
        <dbReference type="Proteomes" id="UP000229757"/>
    </source>
</evidence>
<dbReference type="EMBL" id="CP011797">
    <property type="protein sequence ID" value="ATX76350.1"/>
    <property type="molecule type" value="Genomic_DNA"/>
</dbReference>
<dbReference type="KEGG" id="rfo:REIFOR_01204"/>
<accession>A0A2K8KNG0</accession>
<reference evidence="1 2" key="1">
    <citation type="journal article" date="2017" name="Environ. Microbiol.">
        <title>Genomic and physiological analyses of 'Reinekea forsetii' reveal a versatile opportunistic lifestyle during spring algae blooms.</title>
        <authorList>
            <person name="Avci B."/>
            <person name="Hahnke R.L."/>
            <person name="Chafee M."/>
            <person name="Fischer T."/>
            <person name="Gruber-Vodicka H."/>
            <person name="Tegetmeyer H.E."/>
            <person name="Harder J."/>
            <person name="Fuchs B.M."/>
            <person name="Amann R.I."/>
            <person name="Teeling H."/>
        </authorList>
    </citation>
    <scope>NUCLEOTIDE SEQUENCE [LARGE SCALE GENOMIC DNA]</scope>
    <source>
        <strain evidence="1 2">Hel1_31_D35</strain>
    </source>
</reference>
<organism evidence="1 2">
    <name type="scientific">Reinekea forsetii</name>
    <dbReference type="NCBI Taxonomy" id="1336806"/>
    <lineage>
        <taxon>Bacteria</taxon>
        <taxon>Pseudomonadati</taxon>
        <taxon>Pseudomonadota</taxon>
        <taxon>Gammaproteobacteria</taxon>
        <taxon>Oceanospirillales</taxon>
        <taxon>Saccharospirillaceae</taxon>
        <taxon>Reinekea</taxon>
    </lineage>
</organism>
<sequence length="198" mass="21820">MLAWDDNRIDTLWRTNAPAELGQTLDTDGFGRLYAHYRLGQLALERGDKKAAKASLYLVLDELKDNYQDNDQAALYAASLGLSIGLKPWQAVFIAGRAEDAMTASEAMDTDHAPTAMVRGIGLFNTPALMGGDKEAALGHFNRALALYDGNEAWGLEDAWLWQIKALMALDRRAEAEVSARALLERYPDFISATEVLN</sequence>
<evidence type="ECO:0008006" key="3">
    <source>
        <dbReference type="Google" id="ProtNLM"/>
    </source>
</evidence>
<evidence type="ECO:0000313" key="1">
    <source>
        <dbReference type="EMBL" id="ATX76350.1"/>
    </source>
</evidence>
<keyword evidence="2" id="KW-1185">Reference proteome</keyword>
<protein>
    <recommendedName>
        <fullName evidence="3">Tetratricopeptide repeat protein</fullName>
    </recommendedName>
</protein>
<proteinExistence type="predicted"/>
<dbReference type="InterPro" id="IPR011990">
    <property type="entry name" value="TPR-like_helical_dom_sf"/>
</dbReference>